<dbReference type="InterPro" id="IPR013551">
    <property type="entry name" value="YicC-like_C"/>
</dbReference>
<dbReference type="PANTHER" id="PTHR30636">
    <property type="entry name" value="UPF0701 PROTEIN YICC"/>
    <property type="match status" value="1"/>
</dbReference>
<protein>
    <submittedName>
        <fullName evidence="8">YicC family protein</fullName>
    </submittedName>
</protein>
<sequence>MNLMSMTGFARASGEGLGYRWVVEAKSVNAKGLEVRVKLPGTLDSIDIELKRRAGLMLKRGTLFVNINLDRGEASEGFSINEERLAALVALAGRYDGTKGVAPARLDGLLMVRGVIDFADEAPDGDTLDALGNAVLASVDEALKALVEARSDEGGRLAMVLATQLDDITRLTGEAETLANDRTEQMITRFKGQVEKMLGGEKPVADERLAQEIVLLAVKADIREELDRLGSHIEEARRLMADEGPVGRRLDFLCQEFNREANTLCSKSGDTALTRVGVELKTVIDQFREQIQNIE</sequence>
<evidence type="ECO:0000259" key="6">
    <source>
        <dbReference type="Pfam" id="PF03755"/>
    </source>
</evidence>
<dbReference type="RefSeq" id="WP_289502211.1">
    <property type="nucleotide sequence ID" value="NZ_CP116805.1"/>
</dbReference>
<evidence type="ECO:0000313" key="9">
    <source>
        <dbReference type="Proteomes" id="UP001217500"/>
    </source>
</evidence>
<dbReference type="AlphaFoldDB" id="A0AAE9XKY5"/>
<keyword evidence="2" id="KW-0540">Nuclease</keyword>
<evidence type="ECO:0000259" key="7">
    <source>
        <dbReference type="Pfam" id="PF08340"/>
    </source>
</evidence>
<dbReference type="KEGG" id="gso:PH603_09605"/>
<dbReference type="GO" id="GO:0004521">
    <property type="term" value="F:RNA endonuclease activity"/>
    <property type="evidence" value="ECO:0007669"/>
    <property type="project" value="InterPro"/>
</dbReference>
<accession>A0AAE9XKY5</accession>
<dbReference type="Pfam" id="PF03755">
    <property type="entry name" value="YicC-like_N"/>
    <property type="match status" value="1"/>
</dbReference>
<feature type="domain" description="Endoribonuclease YicC-like N-terminal" evidence="6">
    <location>
        <begin position="4"/>
        <end position="158"/>
    </location>
</feature>
<dbReference type="NCBIfam" id="TIGR00255">
    <property type="entry name" value="YicC/YloC family endoribonuclease"/>
    <property type="match status" value="1"/>
</dbReference>
<gene>
    <name evidence="8" type="ORF">PH603_09605</name>
</gene>
<dbReference type="Proteomes" id="UP001217500">
    <property type="component" value="Chromosome"/>
</dbReference>
<evidence type="ECO:0000256" key="5">
    <source>
        <dbReference type="ARBA" id="ARBA00035648"/>
    </source>
</evidence>
<keyword evidence="9" id="KW-1185">Reference proteome</keyword>
<keyword evidence="4" id="KW-0378">Hydrolase</keyword>
<organism evidence="8 9">
    <name type="scientific">Gimibacter soli</name>
    <dbReference type="NCBI Taxonomy" id="3024400"/>
    <lineage>
        <taxon>Bacteria</taxon>
        <taxon>Pseudomonadati</taxon>
        <taxon>Pseudomonadota</taxon>
        <taxon>Alphaproteobacteria</taxon>
        <taxon>Kordiimonadales</taxon>
        <taxon>Temperatibacteraceae</taxon>
        <taxon>Gimibacter</taxon>
    </lineage>
</organism>
<dbReference type="InterPro" id="IPR005229">
    <property type="entry name" value="YicC/YloC-like"/>
</dbReference>
<comment type="similarity">
    <text evidence="5">Belongs to the YicC/YloC family.</text>
</comment>
<dbReference type="EMBL" id="CP116805">
    <property type="protein sequence ID" value="WCL52793.1"/>
    <property type="molecule type" value="Genomic_DNA"/>
</dbReference>
<feature type="domain" description="Endoribonuclease YicC-like C-terminal" evidence="7">
    <location>
        <begin position="177"/>
        <end position="295"/>
    </location>
</feature>
<dbReference type="PANTHER" id="PTHR30636:SF3">
    <property type="entry name" value="UPF0701 PROTEIN YICC"/>
    <property type="match status" value="1"/>
</dbReference>
<evidence type="ECO:0000256" key="1">
    <source>
        <dbReference type="ARBA" id="ARBA00001968"/>
    </source>
</evidence>
<reference evidence="8" key="1">
    <citation type="submission" date="2023-01" db="EMBL/GenBank/DDBJ databases">
        <title>The genome sequence of Kordiimonadaceae bacterium 6D33.</title>
        <authorList>
            <person name="Liu Y."/>
        </authorList>
    </citation>
    <scope>NUCLEOTIDE SEQUENCE</scope>
    <source>
        <strain evidence="8">6D33</strain>
    </source>
</reference>
<keyword evidence="3" id="KW-0255">Endonuclease</keyword>
<evidence type="ECO:0000256" key="4">
    <source>
        <dbReference type="ARBA" id="ARBA00022801"/>
    </source>
</evidence>
<evidence type="ECO:0000256" key="2">
    <source>
        <dbReference type="ARBA" id="ARBA00022722"/>
    </source>
</evidence>
<evidence type="ECO:0000313" key="8">
    <source>
        <dbReference type="EMBL" id="WCL52793.1"/>
    </source>
</evidence>
<dbReference type="InterPro" id="IPR013527">
    <property type="entry name" value="YicC-like_N"/>
</dbReference>
<dbReference type="GO" id="GO:0016787">
    <property type="term" value="F:hydrolase activity"/>
    <property type="evidence" value="ECO:0007669"/>
    <property type="project" value="UniProtKB-KW"/>
</dbReference>
<proteinExistence type="inferred from homology"/>
<name>A0AAE9XKY5_9PROT</name>
<comment type="cofactor">
    <cofactor evidence="1">
        <name>a divalent metal cation</name>
        <dbReference type="ChEBI" id="CHEBI:60240"/>
    </cofactor>
</comment>
<dbReference type="Pfam" id="PF08340">
    <property type="entry name" value="YicC-like_C"/>
    <property type="match status" value="1"/>
</dbReference>
<evidence type="ECO:0000256" key="3">
    <source>
        <dbReference type="ARBA" id="ARBA00022759"/>
    </source>
</evidence>